<dbReference type="InterPro" id="IPR055170">
    <property type="entry name" value="GFO_IDH_MocA-like_dom"/>
</dbReference>
<dbReference type="RefSeq" id="WP_311688790.1">
    <property type="nucleotide sequence ID" value="NZ_JAVRHL010000001.1"/>
</dbReference>
<sequence>MTPAPLALLGAAHPHVADYLRVIAEDGTARVAHVWDDDAGLRGEVARASGALTRPPEDFPSDLAGILICSETRHHARDVDAVLGLGCPLFVEKPLAFDPDPVARRIVGDGTRFHTGFFLRTYPALAELAHRLRAGALGEVSLARIRFTHDGLRAGWLPGSHWLADPERAGTSAFGDLALHAADLLSWLGLGPFGPGHLRQISILGQGIADTGIATLPLRSGIAQIETGWADLRTRLEIEILGTRGGAWCDDGTLLLREGDGPATELGQLVPDAGRGIRPFLRAIGTGNWEDCVSPADAVRASNVIARLEGRAPDK</sequence>
<name>A0ABU3DCH2_9RHOB</name>
<keyword evidence="3" id="KW-1185">Reference proteome</keyword>
<evidence type="ECO:0000259" key="1">
    <source>
        <dbReference type="Pfam" id="PF22725"/>
    </source>
</evidence>
<accession>A0ABU3DCH2</accession>
<comment type="caution">
    <text evidence="2">The sequence shown here is derived from an EMBL/GenBank/DDBJ whole genome shotgun (WGS) entry which is preliminary data.</text>
</comment>
<dbReference type="SUPFAM" id="SSF55347">
    <property type="entry name" value="Glyceraldehyde-3-phosphate dehydrogenase-like, C-terminal domain"/>
    <property type="match status" value="1"/>
</dbReference>
<dbReference type="Proteomes" id="UP001265259">
    <property type="component" value="Unassembled WGS sequence"/>
</dbReference>
<reference evidence="2 3" key="1">
    <citation type="submission" date="2023-09" db="EMBL/GenBank/DDBJ databases">
        <authorList>
            <person name="Rey-Velasco X."/>
        </authorList>
    </citation>
    <scope>NUCLEOTIDE SEQUENCE [LARGE SCALE GENOMIC DNA]</scope>
    <source>
        <strain evidence="2 3">F158</strain>
    </source>
</reference>
<dbReference type="InterPro" id="IPR036291">
    <property type="entry name" value="NAD(P)-bd_dom_sf"/>
</dbReference>
<feature type="domain" description="GFO/IDH/MocA-like oxidoreductase" evidence="1">
    <location>
        <begin position="127"/>
        <end position="246"/>
    </location>
</feature>
<evidence type="ECO:0000313" key="2">
    <source>
        <dbReference type="EMBL" id="MDT0681253.1"/>
    </source>
</evidence>
<dbReference type="Gene3D" id="3.30.360.10">
    <property type="entry name" value="Dihydrodipicolinate Reductase, domain 2"/>
    <property type="match status" value="1"/>
</dbReference>
<dbReference type="SUPFAM" id="SSF51735">
    <property type="entry name" value="NAD(P)-binding Rossmann-fold domains"/>
    <property type="match status" value="1"/>
</dbReference>
<gene>
    <name evidence="2" type="ORF">RM543_01045</name>
</gene>
<dbReference type="Pfam" id="PF22725">
    <property type="entry name" value="GFO_IDH_MocA_C3"/>
    <property type="match status" value="1"/>
</dbReference>
<dbReference type="EMBL" id="JAVRHL010000001">
    <property type="protein sequence ID" value="MDT0681253.1"/>
    <property type="molecule type" value="Genomic_DNA"/>
</dbReference>
<organism evidence="2 3">
    <name type="scientific">Tropicimonas omnivorans</name>
    <dbReference type="NCBI Taxonomy" id="3075590"/>
    <lineage>
        <taxon>Bacteria</taxon>
        <taxon>Pseudomonadati</taxon>
        <taxon>Pseudomonadota</taxon>
        <taxon>Alphaproteobacteria</taxon>
        <taxon>Rhodobacterales</taxon>
        <taxon>Roseobacteraceae</taxon>
        <taxon>Tropicimonas</taxon>
    </lineage>
</organism>
<protein>
    <recommendedName>
        <fullName evidence="1">GFO/IDH/MocA-like oxidoreductase domain-containing protein</fullName>
    </recommendedName>
</protein>
<evidence type="ECO:0000313" key="3">
    <source>
        <dbReference type="Proteomes" id="UP001265259"/>
    </source>
</evidence>
<proteinExistence type="predicted"/>
<dbReference type="Gene3D" id="3.40.50.720">
    <property type="entry name" value="NAD(P)-binding Rossmann-like Domain"/>
    <property type="match status" value="1"/>
</dbReference>